<dbReference type="RefSeq" id="WP_275403084.1">
    <property type="nucleotide sequence ID" value="NZ_JADBEL010000015.1"/>
</dbReference>
<comment type="caution">
    <text evidence="1">The sequence shown here is derived from an EMBL/GenBank/DDBJ whole genome shotgun (WGS) entry which is preliminary data.</text>
</comment>
<protein>
    <submittedName>
        <fullName evidence="1">Uncharacterized protein</fullName>
    </submittedName>
</protein>
<gene>
    <name evidence="1" type="ORF">H4683_002727</name>
</gene>
<dbReference type="EMBL" id="JADBEL010000015">
    <property type="protein sequence ID" value="MBE1555607.1"/>
    <property type="molecule type" value="Genomic_DNA"/>
</dbReference>
<reference evidence="1" key="1">
    <citation type="submission" date="2020-10" db="EMBL/GenBank/DDBJ databases">
        <title>Genomic Encyclopedia of Type Strains, Phase IV (KMG-IV): sequencing the most valuable type-strain genomes for metagenomic binning, comparative biology and taxonomic classification.</title>
        <authorList>
            <person name="Goeker M."/>
        </authorList>
    </citation>
    <scope>NUCLEOTIDE SEQUENCE</scope>
    <source>
        <strain evidence="1">DSM 13886</strain>
    </source>
</reference>
<dbReference type="AlphaFoldDB" id="A0A927MM29"/>
<keyword evidence="2" id="KW-1185">Reference proteome</keyword>
<name>A0A927MM29_9BACL</name>
<sequence length="41" mass="4311">MTGLLDLQRMDVTAPFSANADMSPFASCVFNSCNGPTKTGN</sequence>
<dbReference type="Proteomes" id="UP000658225">
    <property type="component" value="Unassembled WGS sequence"/>
</dbReference>
<proteinExistence type="predicted"/>
<evidence type="ECO:0000313" key="1">
    <source>
        <dbReference type="EMBL" id="MBE1555607.1"/>
    </source>
</evidence>
<organism evidence="1 2">
    <name type="scientific">Sporosarcina limicola</name>
    <dbReference type="NCBI Taxonomy" id="34101"/>
    <lineage>
        <taxon>Bacteria</taxon>
        <taxon>Bacillati</taxon>
        <taxon>Bacillota</taxon>
        <taxon>Bacilli</taxon>
        <taxon>Bacillales</taxon>
        <taxon>Caryophanaceae</taxon>
        <taxon>Sporosarcina</taxon>
    </lineage>
</organism>
<evidence type="ECO:0000313" key="2">
    <source>
        <dbReference type="Proteomes" id="UP000658225"/>
    </source>
</evidence>
<accession>A0A927MM29</accession>